<dbReference type="RefSeq" id="WP_073106158.1">
    <property type="nucleotide sequence ID" value="NZ_FQZY01000012.1"/>
</dbReference>
<gene>
    <name evidence="8" type="ORF">SAMN02745243_00964</name>
</gene>
<keyword evidence="4 6" id="KW-1133">Transmembrane helix</keyword>
<dbReference type="AlphaFoldDB" id="A0A1M6KN46"/>
<dbReference type="Proteomes" id="UP000184301">
    <property type="component" value="Unassembled WGS sequence"/>
</dbReference>
<evidence type="ECO:0000256" key="4">
    <source>
        <dbReference type="ARBA" id="ARBA00022989"/>
    </source>
</evidence>
<dbReference type="PANTHER" id="PTHR33885">
    <property type="entry name" value="PHAGE SHOCK PROTEIN C"/>
    <property type="match status" value="1"/>
</dbReference>
<keyword evidence="9" id="KW-1185">Reference proteome</keyword>
<name>A0A1M6KN46_9FIRM</name>
<dbReference type="PANTHER" id="PTHR33885:SF3">
    <property type="entry name" value="PHAGE SHOCK PROTEIN C"/>
    <property type="match status" value="1"/>
</dbReference>
<evidence type="ECO:0000256" key="2">
    <source>
        <dbReference type="ARBA" id="ARBA00022475"/>
    </source>
</evidence>
<keyword evidence="5 6" id="KW-0472">Membrane</keyword>
<feature type="domain" description="Phage shock protein PspC N-terminal" evidence="7">
    <location>
        <begin position="4"/>
        <end position="59"/>
    </location>
</feature>
<evidence type="ECO:0000313" key="8">
    <source>
        <dbReference type="EMBL" id="SHJ60347.1"/>
    </source>
</evidence>
<dbReference type="GO" id="GO:0005886">
    <property type="term" value="C:plasma membrane"/>
    <property type="evidence" value="ECO:0007669"/>
    <property type="project" value="UniProtKB-SubCell"/>
</dbReference>
<feature type="transmembrane region" description="Helical" evidence="6">
    <location>
        <begin position="35"/>
        <end position="57"/>
    </location>
</feature>
<reference evidence="8 9" key="1">
    <citation type="submission" date="2016-11" db="EMBL/GenBank/DDBJ databases">
        <authorList>
            <person name="Jaros S."/>
            <person name="Januszkiewicz K."/>
            <person name="Wedrychowicz H."/>
        </authorList>
    </citation>
    <scope>NUCLEOTIDE SEQUENCE [LARGE SCALE GENOMIC DNA]</scope>
    <source>
        <strain evidence="8 9">DSM 15480</strain>
    </source>
</reference>
<keyword evidence="2" id="KW-1003">Cell membrane</keyword>
<evidence type="ECO:0000313" key="9">
    <source>
        <dbReference type="Proteomes" id="UP000184301"/>
    </source>
</evidence>
<comment type="subcellular location">
    <subcellularLocation>
        <location evidence="1">Cell membrane</location>
        <topology evidence="1">Single-pass membrane protein</topology>
    </subcellularLocation>
</comment>
<evidence type="ECO:0000256" key="3">
    <source>
        <dbReference type="ARBA" id="ARBA00022692"/>
    </source>
</evidence>
<dbReference type="OrthoDB" id="9815286at2"/>
<dbReference type="Pfam" id="PF04024">
    <property type="entry name" value="PspC"/>
    <property type="match status" value="1"/>
</dbReference>
<organism evidence="8 9">
    <name type="scientific">Hespellia stercorisuis DSM 15480</name>
    <dbReference type="NCBI Taxonomy" id="1121950"/>
    <lineage>
        <taxon>Bacteria</taxon>
        <taxon>Bacillati</taxon>
        <taxon>Bacillota</taxon>
        <taxon>Clostridia</taxon>
        <taxon>Lachnospirales</taxon>
        <taxon>Lachnospiraceae</taxon>
        <taxon>Hespellia</taxon>
    </lineage>
</organism>
<proteinExistence type="predicted"/>
<evidence type="ECO:0000256" key="6">
    <source>
        <dbReference type="SAM" id="Phobius"/>
    </source>
</evidence>
<dbReference type="STRING" id="1121950.SAMN02745243_00964"/>
<evidence type="ECO:0000259" key="7">
    <source>
        <dbReference type="Pfam" id="PF04024"/>
    </source>
</evidence>
<dbReference type="EMBL" id="FQZY01000012">
    <property type="protein sequence ID" value="SHJ60347.1"/>
    <property type="molecule type" value="Genomic_DNA"/>
</dbReference>
<dbReference type="InterPro" id="IPR007168">
    <property type="entry name" value="Phageshock_PspC_N"/>
</dbReference>
<sequence length="64" mass="6842">MSDKKLYRSRNNKMICGVCGGIGEYFGVDATLIRLGLILLACTGTGILAYFIAAVIIPDAPESF</sequence>
<dbReference type="InterPro" id="IPR052027">
    <property type="entry name" value="PspC"/>
</dbReference>
<keyword evidence="3 6" id="KW-0812">Transmembrane</keyword>
<evidence type="ECO:0000256" key="1">
    <source>
        <dbReference type="ARBA" id="ARBA00004162"/>
    </source>
</evidence>
<accession>A0A1M6KN46</accession>
<protein>
    <submittedName>
        <fullName evidence="8">Phage shock protein C (PspC) family protein</fullName>
    </submittedName>
</protein>
<evidence type="ECO:0000256" key="5">
    <source>
        <dbReference type="ARBA" id="ARBA00023136"/>
    </source>
</evidence>